<dbReference type="GO" id="GO:0006139">
    <property type="term" value="P:nucleobase-containing compound metabolic process"/>
    <property type="evidence" value="ECO:0007669"/>
    <property type="project" value="InterPro"/>
</dbReference>
<dbReference type="PROSITE" id="PS51193">
    <property type="entry name" value="HELICASE_ATP_BIND_2"/>
    <property type="match status" value="1"/>
</dbReference>
<feature type="domain" description="Helicase ATP-binding" evidence="14">
    <location>
        <begin position="22"/>
        <end position="439"/>
    </location>
</feature>
<keyword evidence="6" id="KW-0378">Hydrolase</keyword>
<dbReference type="Pfam" id="PF13307">
    <property type="entry name" value="Helicase_C_2"/>
    <property type="match status" value="1"/>
</dbReference>
<dbReference type="SMART" id="SM00491">
    <property type="entry name" value="HELICc2"/>
    <property type="match status" value="1"/>
</dbReference>
<dbReference type="NCBIfam" id="TIGR00604">
    <property type="entry name" value="rad3"/>
    <property type="match status" value="1"/>
</dbReference>
<evidence type="ECO:0000256" key="3">
    <source>
        <dbReference type="ARBA" id="ARBA00008435"/>
    </source>
</evidence>
<dbReference type="GeneID" id="111133827"/>
<evidence type="ECO:0000256" key="12">
    <source>
        <dbReference type="ARBA" id="ARBA00023242"/>
    </source>
</evidence>
<protein>
    <submittedName>
        <fullName evidence="16">ATP-dependent DNA helicase DDX11-like</fullName>
    </submittedName>
</protein>
<dbReference type="InterPro" id="IPR014013">
    <property type="entry name" value="Helic_SF1/SF2_ATP-bd_DinG/Rad3"/>
</dbReference>
<comment type="similarity">
    <text evidence="3">Belongs to the DEAD box helicase family. DEAH subfamily. DDX11/CHL1 sub-subfamily.</text>
</comment>
<keyword evidence="9" id="KW-0408">Iron</keyword>
<name>A0A8B8EEX6_CRAVI</name>
<feature type="region of interest" description="Disordered" evidence="13">
    <location>
        <begin position="143"/>
        <end position="219"/>
    </location>
</feature>
<dbReference type="GO" id="GO:0005634">
    <property type="term" value="C:nucleus"/>
    <property type="evidence" value="ECO:0007669"/>
    <property type="project" value="UniProtKB-SubCell"/>
</dbReference>
<dbReference type="InterPro" id="IPR010614">
    <property type="entry name" value="RAD3-like_helicase_DEAD"/>
</dbReference>
<proteinExistence type="inferred from homology"/>
<dbReference type="SUPFAM" id="SSF52540">
    <property type="entry name" value="P-loop containing nucleoside triphosphate hydrolases"/>
    <property type="match status" value="1"/>
</dbReference>
<comment type="cofactor">
    <cofactor evidence="1">
        <name>[4Fe-4S] cluster</name>
        <dbReference type="ChEBI" id="CHEBI:49883"/>
    </cofactor>
</comment>
<feature type="compositionally biased region" description="Acidic residues" evidence="13">
    <location>
        <begin position="206"/>
        <end position="215"/>
    </location>
</feature>
<dbReference type="CDD" id="cd18788">
    <property type="entry name" value="SF2_C_XPD"/>
    <property type="match status" value="1"/>
</dbReference>
<dbReference type="InterPro" id="IPR045028">
    <property type="entry name" value="DinG/Rad3-like"/>
</dbReference>
<gene>
    <name evidence="16" type="primary">LOC111133827</name>
</gene>
<dbReference type="GO" id="GO:0016818">
    <property type="term" value="F:hydrolase activity, acting on acid anhydrides, in phosphorus-containing anhydrides"/>
    <property type="evidence" value="ECO:0007669"/>
    <property type="project" value="InterPro"/>
</dbReference>
<evidence type="ECO:0000256" key="2">
    <source>
        <dbReference type="ARBA" id="ARBA00004123"/>
    </source>
</evidence>
<dbReference type="InterPro" id="IPR006554">
    <property type="entry name" value="Helicase-like_DEXD_c2"/>
</dbReference>
<dbReference type="KEGG" id="cvn:111133827"/>
<keyword evidence="7" id="KW-0347">Helicase</keyword>
<evidence type="ECO:0000256" key="7">
    <source>
        <dbReference type="ARBA" id="ARBA00022806"/>
    </source>
</evidence>
<evidence type="ECO:0000256" key="8">
    <source>
        <dbReference type="ARBA" id="ARBA00022840"/>
    </source>
</evidence>
<dbReference type="FunFam" id="3.40.50.300:FF:002532">
    <property type="entry name" value="DEAD/H-box helicase 11"/>
    <property type="match status" value="1"/>
</dbReference>
<keyword evidence="5" id="KW-0547">Nucleotide-binding</keyword>
<feature type="compositionally biased region" description="Basic and acidic residues" evidence="13">
    <location>
        <begin position="163"/>
        <end position="180"/>
    </location>
</feature>
<evidence type="ECO:0000259" key="14">
    <source>
        <dbReference type="PROSITE" id="PS51193"/>
    </source>
</evidence>
<dbReference type="InterPro" id="IPR013020">
    <property type="entry name" value="Rad3/Chl1-like"/>
</dbReference>
<dbReference type="GO" id="GO:0003677">
    <property type="term" value="F:DNA binding"/>
    <property type="evidence" value="ECO:0007669"/>
    <property type="project" value="InterPro"/>
</dbReference>
<dbReference type="GO" id="GO:0003678">
    <property type="term" value="F:DNA helicase activity"/>
    <property type="evidence" value="ECO:0007669"/>
    <property type="project" value="InterPro"/>
</dbReference>
<dbReference type="Gene3D" id="3.40.50.300">
    <property type="entry name" value="P-loop containing nucleotide triphosphate hydrolases"/>
    <property type="match status" value="3"/>
</dbReference>
<evidence type="ECO:0000256" key="13">
    <source>
        <dbReference type="SAM" id="MobiDB-lite"/>
    </source>
</evidence>
<evidence type="ECO:0000256" key="10">
    <source>
        <dbReference type="ARBA" id="ARBA00023014"/>
    </source>
</evidence>
<dbReference type="SMART" id="SM00488">
    <property type="entry name" value="DEXDc2"/>
    <property type="match status" value="1"/>
</dbReference>
<dbReference type="GO" id="GO:0051536">
    <property type="term" value="F:iron-sulfur cluster binding"/>
    <property type="evidence" value="ECO:0007669"/>
    <property type="project" value="UniProtKB-KW"/>
</dbReference>
<dbReference type="GO" id="GO:0034085">
    <property type="term" value="P:establishment of sister chromatid cohesion"/>
    <property type="evidence" value="ECO:0007669"/>
    <property type="project" value="TreeGrafter"/>
</dbReference>
<keyword evidence="15" id="KW-1185">Reference proteome</keyword>
<evidence type="ECO:0000256" key="4">
    <source>
        <dbReference type="ARBA" id="ARBA00022723"/>
    </source>
</evidence>
<keyword evidence="10" id="KW-0411">Iron-sulfur</keyword>
<keyword evidence="4" id="KW-0479">Metal-binding</keyword>
<evidence type="ECO:0000256" key="5">
    <source>
        <dbReference type="ARBA" id="ARBA00022741"/>
    </source>
</evidence>
<dbReference type="GO" id="GO:0005524">
    <property type="term" value="F:ATP binding"/>
    <property type="evidence" value="ECO:0007669"/>
    <property type="project" value="UniProtKB-KW"/>
</dbReference>
<feature type="compositionally biased region" description="Basic and acidic residues" evidence="13">
    <location>
        <begin position="289"/>
        <end position="298"/>
    </location>
</feature>
<evidence type="ECO:0000313" key="16">
    <source>
        <dbReference type="RefSeq" id="XP_022338224.1"/>
    </source>
</evidence>
<dbReference type="RefSeq" id="XP_022338224.1">
    <property type="nucleotide sequence ID" value="XM_022482516.1"/>
</dbReference>
<organism evidence="15 16">
    <name type="scientific">Crassostrea virginica</name>
    <name type="common">Eastern oyster</name>
    <dbReference type="NCBI Taxonomy" id="6565"/>
    <lineage>
        <taxon>Eukaryota</taxon>
        <taxon>Metazoa</taxon>
        <taxon>Spiralia</taxon>
        <taxon>Lophotrochozoa</taxon>
        <taxon>Mollusca</taxon>
        <taxon>Bivalvia</taxon>
        <taxon>Autobranchia</taxon>
        <taxon>Pteriomorphia</taxon>
        <taxon>Ostreida</taxon>
        <taxon>Ostreoidea</taxon>
        <taxon>Ostreidae</taxon>
        <taxon>Crassostrea</taxon>
    </lineage>
</organism>
<keyword evidence="8" id="KW-0067">ATP-binding</keyword>
<evidence type="ECO:0000256" key="1">
    <source>
        <dbReference type="ARBA" id="ARBA00001966"/>
    </source>
</evidence>
<dbReference type="PANTHER" id="PTHR11472">
    <property type="entry name" value="DNA REPAIR DEAD HELICASE RAD3/XP-D SUBFAMILY MEMBER"/>
    <property type="match status" value="1"/>
</dbReference>
<reference evidence="16" key="1">
    <citation type="submission" date="2025-08" db="UniProtKB">
        <authorList>
            <consortium name="RefSeq"/>
        </authorList>
    </citation>
    <scope>IDENTIFICATION</scope>
    <source>
        <tissue evidence="16">Whole sample</tissue>
    </source>
</reference>
<dbReference type="AlphaFoldDB" id="A0A8B8EEX6"/>
<feature type="region of interest" description="Disordered" evidence="13">
    <location>
        <begin position="286"/>
        <end position="307"/>
    </location>
</feature>
<evidence type="ECO:0000256" key="9">
    <source>
        <dbReference type="ARBA" id="ARBA00023004"/>
    </source>
</evidence>
<dbReference type="InterPro" id="IPR027417">
    <property type="entry name" value="P-loop_NTPase"/>
</dbReference>
<evidence type="ECO:0000256" key="6">
    <source>
        <dbReference type="ARBA" id="ARBA00022801"/>
    </source>
</evidence>
<dbReference type="GO" id="GO:0046872">
    <property type="term" value="F:metal ion binding"/>
    <property type="evidence" value="ECO:0007669"/>
    <property type="project" value="UniProtKB-KW"/>
</dbReference>
<dbReference type="Proteomes" id="UP000694844">
    <property type="component" value="Chromosome 5"/>
</dbReference>
<keyword evidence="11" id="KW-0413">Isomerase</keyword>
<feature type="compositionally biased region" description="Acidic residues" evidence="13">
    <location>
        <begin position="181"/>
        <end position="198"/>
    </location>
</feature>
<dbReference type="OrthoDB" id="267079at2759"/>
<dbReference type="InterPro" id="IPR006555">
    <property type="entry name" value="ATP-dep_Helicase_C"/>
</dbReference>
<evidence type="ECO:0000313" key="15">
    <source>
        <dbReference type="Proteomes" id="UP000694844"/>
    </source>
</evidence>
<accession>A0A8B8EEX6</accession>
<sequence>MDEFDEEGDDLLSSFIEEREETALDFPFPFTPYDVQKKFMENLYLCLDRGQVGIFESPTGTGKSLSLICGALKWLRAYQEKQKRELEELITEGGKTDSPSKASGETDWIAAFVEKKEKQLNVDRAKEKWQELEKQESKLLEIRKRNQNRKRKRENVEEESESDNPRVKAENPELKVKGEGQEDSQEDEDLVPEDYYSDEEVKKEEGSDEEGEGKEDDQSHVTKIYYCSRTHSQLAQFVREIIKSPYGSNTRVLSLGSRQNLCVNEAVRKLNSVSLMNDMCLDLQKNKNKGVDPKDGSEKKRKKISSGGCPFYKQEAMEDLGNQILTEVTEMEQVVTAGRRMKACPFYTARLSLHLAEVVVLPYNILLHRAMREASGIHLQGNIVLIDEAHNLLETINAVYSVVITGAQLTKAHNQLSQYEQRFRCRLKAKNLLYVKQVLFVLNCLIRFLGGQTDEAKQRKEKMESKVLTVNQFLLNSGFDNINLFKVLQYCRKSQISKKLNGFVEKYPNCEVKIAEKPKENMGVSGFLKEIAQNKGNQAENQVMDNSKQREKTVVMRSPLAHIEGFFASLTSANKDGRIVFTKQPLLSESSLKFLQMNPAVHFGEVLSQARSVVVAGGTMQPVDEFKQQLFFAAGIGPERVHEYSCGHVIPPDHLLTLAMKTGPLGVDLDFTFAARENSRLLEELGLIVSNVCNIIPGGVVCFFPSYNYQHLVYQHWQKSGILTKLEKKKKIFQEPKLSSQVEQVLGEYSKTIQRGGSSGTGAILLCVVGGKMSEGINFSDDLGRCVIMVGMPYPNITSPELQEKMQYLNSNFPKDEQGQLPGQVHYENLCMKAVNQSIGRAIRHHNDYATILLLDKRYCRESVRGKLPAWIAKDMQKMDKYGPSIAAISKFFQGKRSAL</sequence>
<keyword evidence="12" id="KW-0539">Nucleus</keyword>
<comment type="subcellular location">
    <subcellularLocation>
        <location evidence="2">Nucleus</location>
    </subcellularLocation>
</comment>
<evidence type="ECO:0000256" key="11">
    <source>
        <dbReference type="ARBA" id="ARBA00023235"/>
    </source>
</evidence>
<dbReference type="Pfam" id="PF06733">
    <property type="entry name" value="DEAD_2"/>
    <property type="match status" value="1"/>
</dbReference>
<dbReference type="PANTHER" id="PTHR11472:SF41">
    <property type="entry name" value="ATP-DEPENDENT DNA HELICASE DDX11-RELATED"/>
    <property type="match status" value="1"/>
</dbReference>